<gene>
    <name evidence="2" type="ORF">PENSUB_103</name>
</gene>
<evidence type="ECO:0000256" key="1">
    <source>
        <dbReference type="SAM" id="SignalP"/>
    </source>
</evidence>
<dbReference type="EMBL" id="MNBE01000107">
    <property type="protein sequence ID" value="OKP14190.1"/>
    <property type="molecule type" value="Genomic_DNA"/>
</dbReference>
<keyword evidence="1" id="KW-0732">Signal</keyword>
<comment type="caution">
    <text evidence="2">The sequence shown here is derived from an EMBL/GenBank/DDBJ whole genome shotgun (WGS) entry which is preliminary data.</text>
</comment>
<evidence type="ECO:0000313" key="2">
    <source>
        <dbReference type="EMBL" id="OKP14190.1"/>
    </source>
</evidence>
<reference evidence="2 3" key="1">
    <citation type="submission" date="2016-10" db="EMBL/GenBank/DDBJ databases">
        <title>Genome sequence of the ascomycete fungus Penicillium subrubescens.</title>
        <authorList>
            <person name="De Vries R.P."/>
            <person name="Peng M."/>
            <person name="Dilokpimol A."/>
            <person name="Hilden K."/>
            <person name="Makela M.R."/>
            <person name="Grigoriev I."/>
            <person name="Riley R."/>
            <person name="Granchi Z."/>
        </authorList>
    </citation>
    <scope>NUCLEOTIDE SEQUENCE [LARGE SCALE GENOMIC DNA]</scope>
    <source>
        <strain evidence="2 3">CBS 132785</strain>
    </source>
</reference>
<feature type="signal peptide" evidence="1">
    <location>
        <begin position="1"/>
        <end position="19"/>
    </location>
</feature>
<feature type="chain" id="PRO_5013135469" evidence="1">
    <location>
        <begin position="20"/>
        <end position="113"/>
    </location>
</feature>
<dbReference type="Proteomes" id="UP000186955">
    <property type="component" value="Unassembled WGS sequence"/>
</dbReference>
<evidence type="ECO:0000313" key="3">
    <source>
        <dbReference type="Proteomes" id="UP000186955"/>
    </source>
</evidence>
<organism evidence="2 3">
    <name type="scientific">Penicillium subrubescens</name>
    <dbReference type="NCBI Taxonomy" id="1316194"/>
    <lineage>
        <taxon>Eukaryota</taxon>
        <taxon>Fungi</taxon>
        <taxon>Dikarya</taxon>
        <taxon>Ascomycota</taxon>
        <taxon>Pezizomycotina</taxon>
        <taxon>Eurotiomycetes</taxon>
        <taxon>Eurotiomycetidae</taxon>
        <taxon>Eurotiales</taxon>
        <taxon>Aspergillaceae</taxon>
        <taxon>Penicillium</taxon>
    </lineage>
</organism>
<proteinExistence type="predicted"/>
<protein>
    <submittedName>
        <fullName evidence="2">Uncharacterized protein</fullName>
    </submittedName>
</protein>
<accession>A0A1Q5UNZ4</accession>
<sequence length="113" mass="11939">MHTLKYVLLAISGASLVFASAPPTLTKRASWVAAFYKLLQIRLPGKVVGSGERACSPVDGADCLNGSPDFRSGYMVCAYHGANCDGWRTGLGDSGLSGHAVIYENGYVQSIII</sequence>
<keyword evidence="3" id="KW-1185">Reference proteome</keyword>
<dbReference type="AlphaFoldDB" id="A0A1Q5UNZ4"/>
<name>A0A1Q5UNZ4_9EURO</name>